<evidence type="ECO:0000256" key="1">
    <source>
        <dbReference type="SAM" id="Phobius"/>
    </source>
</evidence>
<evidence type="ECO:0000313" key="3">
    <source>
        <dbReference type="Proteomes" id="UP000275199"/>
    </source>
</evidence>
<feature type="transmembrane region" description="Helical" evidence="1">
    <location>
        <begin position="20"/>
        <end position="39"/>
    </location>
</feature>
<organism evidence="2 3">
    <name type="scientific">Pseudomonas neustonica</name>
    <dbReference type="NCBI Taxonomy" id="2487346"/>
    <lineage>
        <taxon>Bacteria</taxon>
        <taxon>Pseudomonadati</taxon>
        <taxon>Pseudomonadota</taxon>
        <taxon>Gammaproteobacteria</taxon>
        <taxon>Pseudomonadales</taxon>
        <taxon>Pseudomonadaceae</taxon>
        <taxon>Pseudomonas</taxon>
    </lineage>
</organism>
<dbReference type="EMBL" id="RKKU01000013">
    <property type="protein sequence ID" value="ROZ84061.1"/>
    <property type="molecule type" value="Genomic_DNA"/>
</dbReference>
<dbReference type="Proteomes" id="UP000275199">
    <property type="component" value="Unassembled WGS sequence"/>
</dbReference>
<feature type="transmembrane region" description="Helical" evidence="1">
    <location>
        <begin position="51"/>
        <end position="74"/>
    </location>
</feature>
<evidence type="ECO:0008006" key="4">
    <source>
        <dbReference type="Google" id="ProtNLM"/>
    </source>
</evidence>
<gene>
    <name evidence="2" type="ORF">EF096_11490</name>
</gene>
<name>A0ABX9XH31_9PSED</name>
<proteinExistence type="predicted"/>
<sequence>MSAVGRYMNKHYGYAAEVSYGVAFGLVRILIGAALRVLMLKVVPSRPKIPGATIMLIGLLLVALDQSLCVSASLDPL</sequence>
<accession>A0ABX9XH31</accession>
<keyword evidence="3" id="KW-1185">Reference proteome</keyword>
<evidence type="ECO:0000313" key="2">
    <source>
        <dbReference type="EMBL" id="ROZ84061.1"/>
    </source>
</evidence>
<keyword evidence="1" id="KW-0812">Transmembrane</keyword>
<keyword evidence="1" id="KW-1133">Transmembrane helix</keyword>
<keyword evidence="1" id="KW-0472">Membrane</keyword>
<reference evidence="2 3" key="1">
    <citation type="submission" date="2018-11" db="EMBL/GenBank/DDBJ databases">
        <authorList>
            <person name="Jang G.I."/>
            <person name="Hwang C.Y."/>
        </authorList>
    </citation>
    <scope>NUCLEOTIDE SEQUENCE [LARGE SCALE GENOMIC DNA]</scope>
    <source>
        <strain evidence="2 3">SSM26</strain>
    </source>
</reference>
<comment type="caution">
    <text evidence="2">The sequence shown here is derived from an EMBL/GenBank/DDBJ whole genome shotgun (WGS) entry which is preliminary data.</text>
</comment>
<protein>
    <recommendedName>
        <fullName evidence="4">DUF4345 domain-containing protein</fullName>
    </recommendedName>
</protein>